<feature type="compositionally biased region" description="Low complexity" evidence="1">
    <location>
        <begin position="69"/>
        <end position="80"/>
    </location>
</feature>
<feature type="region of interest" description="Disordered" evidence="1">
    <location>
        <begin position="1"/>
        <end position="104"/>
    </location>
</feature>
<dbReference type="RefSeq" id="WP_338394474.1">
    <property type="nucleotide sequence ID" value="NZ_AP025314.1"/>
</dbReference>
<dbReference type="InterPro" id="IPR007730">
    <property type="entry name" value="SPOR-like_dom"/>
</dbReference>
<reference evidence="4 5" key="1">
    <citation type="submission" date="2021-12" db="EMBL/GenBank/DDBJ databases">
        <title>Genome sequencing of bacteria with rrn-lacking chromosome and rrn-plasmid.</title>
        <authorList>
            <person name="Anda M."/>
            <person name="Iwasaki W."/>
        </authorList>
    </citation>
    <scope>NUCLEOTIDE SEQUENCE [LARGE SCALE GENOMIC DNA]</scope>
    <source>
        <strain evidence="4 5">DSM 100852</strain>
    </source>
</reference>
<name>A0AAU9CUY1_9BACT</name>
<evidence type="ECO:0000313" key="4">
    <source>
        <dbReference type="EMBL" id="BDD09262.1"/>
    </source>
</evidence>
<evidence type="ECO:0000256" key="2">
    <source>
        <dbReference type="SAM" id="Phobius"/>
    </source>
</evidence>
<protein>
    <recommendedName>
        <fullName evidence="3">SPOR domain-containing protein</fullName>
    </recommendedName>
</protein>
<feature type="compositionally biased region" description="Acidic residues" evidence="1">
    <location>
        <begin position="81"/>
        <end position="103"/>
    </location>
</feature>
<keyword evidence="2" id="KW-0812">Transmembrane</keyword>
<evidence type="ECO:0000256" key="1">
    <source>
        <dbReference type="SAM" id="MobiDB-lite"/>
    </source>
</evidence>
<sequence length="281" mass="30525">MGSNDLFNSDEEFENQKDPNKGGNDDDFNADNFGLPEVPNQKNYFQPNDDEGFGGTSDDSSDQNDYGFSDSSSDYQQYNDPEGDEDEFGDEEPEEDDSPSDEDAVARKKKVFGIVVASVLALGIIGGGAYYFLGTGGDEEEEEPATEQVADTPATPEATPAVDTTATEAVDPVVEEKVVEEKPAPKVTPAPKPASGEVFRYDNAQNAYFVVVGSFVDTDLADDYAKRLSKKGHLVYILSPKGGKRGFFRLAVGKYGSFAEANSQLGNFKNEFGDKAWVLKY</sequence>
<feature type="transmembrane region" description="Helical" evidence="2">
    <location>
        <begin position="111"/>
        <end position="133"/>
    </location>
</feature>
<dbReference type="Proteomes" id="UP001348817">
    <property type="component" value="Chromosome"/>
</dbReference>
<feature type="domain" description="SPOR" evidence="3">
    <location>
        <begin position="202"/>
        <end position="281"/>
    </location>
</feature>
<keyword evidence="2" id="KW-0472">Membrane</keyword>
<dbReference type="KEGG" id="fax:FUAX_16940"/>
<evidence type="ECO:0000259" key="3">
    <source>
        <dbReference type="PROSITE" id="PS51724"/>
    </source>
</evidence>
<feature type="compositionally biased region" description="Basic and acidic residues" evidence="1">
    <location>
        <begin position="14"/>
        <end position="24"/>
    </location>
</feature>
<dbReference type="AlphaFoldDB" id="A0AAU9CUY1"/>
<dbReference type="Pfam" id="PF05036">
    <property type="entry name" value="SPOR"/>
    <property type="match status" value="1"/>
</dbReference>
<accession>A0AAU9CUY1</accession>
<evidence type="ECO:0000313" key="5">
    <source>
        <dbReference type="Proteomes" id="UP001348817"/>
    </source>
</evidence>
<dbReference type="PROSITE" id="PS51724">
    <property type="entry name" value="SPOR"/>
    <property type="match status" value="1"/>
</dbReference>
<dbReference type="InterPro" id="IPR036680">
    <property type="entry name" value="SPOR-like_sf"/>
</dbReference>
<dbReference type="SUPFAM" id="SSF110997">
    <property type="entry name" value="Sporulation related repeat"/>
    <property type="match status" value="1"/>
</dbReference>
<keyword evidence="2" id="KW-1133">Transmembrane helix</keyword>
<dbReference type="EMBL" id="AP025314">
    <property type="protein sequence ID" value="BDD09262.1"/>
    <property type="molecule type" value="Genomic_DNA"/>
</dbReference>
<dbReference type="GO" id="GO:0042834">
    <property type="term" value="F:peptidoglycan binding"/>
    <property type="evidence" value="ECO:0007669"/>
    <property type="project" value="InterPro"/>
</dbReference>
<gene>
    <name evidence="4" type="ORF">FUAX_16940</name>
</gene>
<dbReference type="Gene3D" id="3.30.70.1070">
    <property type="entry name" value="Sporulation related repeat"/>
    <property type="match status" value="1"/>
</dbReference>
<proteinExistence type="predicted"/>
<feature type="region of interest" description="Disordered" evidence="1">
    <location>
        <begin position="135"/>
        <end position="159"/>
    </location>
</feature>
<keyword evidence="5" id="KW-1185">Reference proteome</keyword>
<feature type="compositionally biased region" description="Low complexity" evidence="1">
    <location>
        <begin position="149"/>
        <end position="159"/>
    </location>
</feature>
<organism evidence="4 5">
    <name type="scientific">Fulvitalea axinellae</name>
    <dbReference type="NCBI Taxonomy" id="1182444"/>
    <lineage>
        <taxon>Bacteria</taxon>
        <taxon>Pseudomonadati</taxon>
        <taxon>Bacteroidota</taxon>
        <taxon>Cytophagia</taxon>
        <taxon>Cytophagales</taxon>
        <taxon>Persicobacteraceae</taxon>
        <taxon>Fulvitalea</taxon>
    </lineage>
</organism>